<accession>A0AAN8MP97</accession>
<gene>
    <name evidence="2" type="ORF">TWF718_003437</name>
</gene>
<dbReference type="SUPFAM" id="SSF81383">
    <property type="entry name" value="F-box domain"/>
    <property type="match status" value="1"/>
</dbReference>
<keyword evidence="3" id="KW-1185">Reference proteome</keyword>
<evidence type="ECO:0000256" key="1">
    <source>
        <dbReference type="SAM" id="SignalP"/>
    </source>
</evidence>
<organism evidence="2 3">
    <name type="scientific">Orbilia javanica</name>
    <dbReference type="NCBI Taxonomy" id="47235"/>
    <lineage>
        <taxon>Eukaryota</taxon>
        <taxon>Fungi</taxon>
        <taxon>Dikarya</taxon>
        <taxon>Ascomycota</taxon>
        <taxon>Pezizomycotina</taxon>
        <taxon>Orbiliomycetes</taxon>
        <taxon>Orbiliales</taxon>
        <taxon>Orbiliaceae</taxon>
        <taxon>Orbilia</taxon>
    </lineage>
</organism>
<name>A0AAN8MP97_9PEZI</name>
<protein>
    <recommendedName>
        <fullName evidence="4">F-box domain-containing protein</fullName>
    </recommendedName>
</protein>
<reference evidence="2 3" key="1">
    <citation type="submission" date="2019-10" db="EMBL/GenBank/DDBJ databases">
        <authorList>
            <person name="Palmer J.M."/>
        </authorList>
    </citation>
    <scope>NUCLEOTIDE SEQUENCE [LARGE SCALE GENOMIC DNA]</scope>
    <source>
        <strain evidence="2 3">TWF718</strain>
    </source>
</reference>
<dbReference type="AlphaFoldDB" id="A0AAN8MP97"/>
<dbReference type="EMBL" id="JAVHNR010000012">
    <property type="protein sequence ID" value="KAK6330010.1"/>
    <property type="molecule type" value="Genomic_DNA"/>
</dbReference>
<evidence type="ECO:0000313" key="2">
    <source>
        <dbReference type="EMBL" id="KAK6330010.1"/>
    </source>
</evidence>
<sequence length="263" mass="29697">MTMQAHPSNPLLIPELLELVLSALPALEVLTTCRTICKLWRDLIDTSPTIKYTTWRSEFPPGRTTGPKVTETTYQRNPLVLELLSNFWARLNTIQQPVPLDASGSVIKIPKRKPMKPSRHPNPIDTTAFLSRYISICHAQIFSNSPPLDVNIRVTFQEAASKHIIARSYRSVSTDVGIGWITDLSVLVNLMEEIIQLRDAGRYVPGLKNSLQAEMTWCVFLYRDGGGEGGKRRECEVVQKVDFACWEPWGVAILEGRVREVVR</sequence>
<evidence type="ECO:0008006" key="4">
    <source>
        <dbReference type="Google" id="ProtNLM"/>
    </source>
</evidence>
<keyword evidence="1" id="KW-0732">Signal</keyword>
<proteinExistence type="predicted"/>
<feature type="chain" id="PRO_5042871737" description="F-box domain-containing protein" evidence="1">
    <location>
        <begin position="23"/>
        <end position="263"/>
    </location>
</feature>
<dbReference type="Proteomes" id="UP001313282">
    <property type="component" value="Unassembled WGS sequence"/>
</dbReference>
<evidence type="ECO:0000313" key="3">
    <source>
        <dbReference type="Proteomes" id="UP001313282"/>
    </source>
</evidence>
<feature type="signal peptide" evidence="1">
    <location>
        <begin position="1"/>
        <end position="22"/>
    </location>
</feature>
<comment type="caution">
    <text evidence="2">The sequence shown here is derived from an EMBL/GenBank/DDBJ whole genome shotgun (WGS) entry which is preliminary data.</text>
</comment>
<dbReference type="Gene3D" id="1.20.1280.50">
    <property type="match status" value="1"/>
</dbReference>
<dbReference type="InterPro" id="IPR036047">
    <property type="entry name" value="F-box-like_dom_sf"/>
</dbReference>